<keyword evidence="4" id="KW-1185">Reference proteome</keyword>
<evidence type="ECO:0000313" key="3">
    <source>
        <dbReference type="EMBL" id="KAJ8461407.1"/>
    </source>
</evidence>
<proteinExistence type="predicted"/>
<feature type="region of interest" description="Disordered" evidence="1">
    <location>
        <begin position="344"/>
        <end position="396"/>
    </location>
</feature>
<comment type="caution">
    <text evidence="3">The sequence shown here is derived from an EMBL/GenBank/DDBJ whole genome shotgun (WGS) entry which is preliminary data.</text>
</comment>
<dbReference type="Proteomes" id="UP001222027">
    <property type="component" value="Unassembled WGS sequence"/>
</dbReference>
<dbReference type="AlphaFoldDB" id="A0AAV8Q0R1"/>
<reference evidence="3 4" key="1">
    <citation type="submission" date="2022-12" db="EMBL/GenBank/DDBJ databases">
        <title>Chromosome-scale assembly of the Ensete ventricosum genome.</title>
        <authorList>
            <person name="Dussert Y."/>
            <person name="Stocks J."/>
            <person name="Wendawek A."/>
            <person name="Woldeyes F."/>
            <person name="Nichols R.A."/>
            <person name="Borrell J.S."/>
        </authorList>
    </citation>
    <scope>NUCLEOTIDE SEQUENCE [LARGE SCALE GENOMIC DNA]</scope>
    <source>
        <strain evidence="4">cv. Maze</strain>
        <tissue evidence="3">Seeds</tissue>
    </source>
</reference>
<dbReference type="Pfam" id="PF05678">
    <property type="entry name" value="VQ"/>
    <property type="match status" value="1"/>
</dbReference>
<evidence type="ECO:0000313" key="4">
    <source>
        <dbReference type="Proteomes" id="UP001222027"/>
    </source>
</evidence>
<accession>A0AAV8Q0R1</accession>
<feature type="compositionally biased region" description="Polar residues" evidence="1">
    <location>
        <begin position="373"/>
        <end position="396"/>
    </location>
</feature>
<name>A0AAV8Q0R1_ENSVE</name>
<feature type="region of interest" description="Disordered" evidence="1">
    <location>
        <begin position="96"/>
        <end position="133"/>
    </location>
</feature>
<feature type="domain" description="VQ" evidence="2">
    <location>
        <begin position="128"/>
        <end position="155"/>
    </location>
</feature>
<dbReference type="PANTHER" id="PTHR33179">
    <property type="entry name" value="VQ MOTIF-CONTAINING PROTEIN"/>
    <property type="match status" value="1"/>
</dbReference>
<feature type="region of interest" description="Disordered" evidence="1">
    <location>
        <begin position="226"/>
        <end position="246"/>
    </location>
</feature>
<sequence length="424" mass="43637">MDSANSSSLHSSSGGGGDDDFDSRTGSSFSAFFHSSTATSASAASALRPAPPPSSSCPRSHHFLDSLSCIDSTPLLPSSTPAAMASHGVGFGVSVGPSSVQPPDRSNVAAAATALPRSSKKRSRASRRAPTTVLTTDTSNFRAMVQEFTGIPSPPFADSPSSSFARARLDLFHSATAFRSCSDPPPPVSSFLFPRPFMQQVQAPCFVPISSASAANAGGTISATNNTIPNAHSTTTRNSINPSGGNSYQLPSSALGLASQNQPLFNPSLSIQPLLQPSSALGHGSQSQPLLNPSLTFQSLLQPSLHAKSNLPAMPADLATRPRTRGHADYALSELGLPTRLGASQGTHSVHAGVSGHEGGGDRASPGPVLIGNYSSGSQQRVSSTHKANYSRSSSSEFNAENVTEGVTAMRGDGMVDSWICSSD</sequence>
<dbReference type="EMBL" id="JAQQAF010000009">
    <property type="protein sequence ID" value="KAJ8461407.1"/>
    <property type="molecule type" value="Genomic_DNA"/>
</dbReference>
<feature type="region of interest" description="Disordered" evidence="1">
    <location>
        <begin position="1"/>
        <end position="25"/>
    </location>
</feature>
<organism evidence="3 4">
    <name type="scientific">Ensete ventricosum</name>
    <name type="common">Abyssinian banana</name>
    <name type="synonym">Musa ensete</name>
    <dbReference type="NCBI Taxonomy" id="4639"/>
    <lineage>
        <taxon>Eukaryota</taxon>
        <taxon>Viridiplantae</taxon>
        <taxon>Streptophyta</taxon>
        <taxon>Embryophyta</taxon>
        <taxon>Tracheophyta</taxon>
        <taxon>Spermatophyta</taxon>
        <taxon>Magnoliopsida</taxon>
        <taxon>Liliopsida</taxon>
        <taxon>Zingiberales</taxon>
        <taxon>Musaceae</taxon>
        <taxon>Ensete</taxon>
    </lineage>
</organism>
<feature type="compositionally biased region" description="Basic residues" evidence="1">
    <location>
        <begin position="118"/>
        <end position="127"/>
    </location>
</feature>
<dbReference type="PANTHER" id="PTHR33179:SF4">
    <property type="entry name" value="VQ MOTIF-CONTAINING PROTEIN"/>
    <property type="match status" value="1"/>
</dbReference>
<evidence type="ECO:0000256" key="1">
    <source>
        <dbReference type="SAM" id="MobiDB-lite"/>
    </source>
</evidence>
<dbReference type="InterPro" id="IPR039609">
    <property type="entry name" value="VQ_15/22"/>
</dbReference>
<feature type="compositionally biased region" description="Low complexity" evidence="1">
    <location>
        <begin position="1"/>
        <end position="12"/>
    </location>
</feature>
<dbReference type="InterPro" id="IPR008889">
    <property type="entry name" value="VQ"/>
</dbReference>
<evidence type="ECO:0000259" key="2">
    <source>
        <dbReference type="Pfam" id="PF05678"/>
    </source>
</evidence>
<protein>
    <recommendedName>
        <fullName evidence="2">VQ domain-containing protein</fullName>
    </recommendedName>
</protein>
<gene>
    <name evidence="3" type="ORF">OPV22_034333</name>
</gene>